<feature type="chain" id="PRO_5036467159" description="Secreted protein" evidence="1">
    <location>
        <begin position="21"/>
        <end position="140"/>
    </location>
</feature>
<dbReference type="AlphaFoldDB" id="A0A8X6ULD5"/>
<organism evidence="2 3">
    <name type="scientific">Nephila pilipes</name>
    <name type="common">Giant wood spider</name>
    <name type="synonym">Nephila maculata</name>
    <dbReference type="NCBI Taxonomy" id="299642"/>
    <lineage>
        <taxon>Eukaryota</taxon>
        <taxon>Metazoa</taxon>
        <taxon>Ecdysozoa</taxon>
        <taxon>Arthropoda</taxon>
        <taxon>Chelicerata</taxon>
        <taxon>Arachnida</taxon>
        <taxon>Araneae</taxon>
        <taxon>Araneomorphae</taxon>
        <taxon>Entelegynae</taxon>
        <taxon>Araneoidea</taxon>
        <taxon>Nephilidae</taxon>
        <taxon>Nephila</taxon>
    </lineage>
</organism>
<evidence type="ECO:0000313" key="2">
    <source>
        <dbReference type="EMBL" id="GFU47923.1"/>
    </source>
</evidence>
<dbReference type="EMBL" id="BMAW01037320">
    <property type="protein sequence ID" value="GFU47923.1"/>
    <property type="molecule type" value="Genomic_DNA"/>
</dbReference>
<proteinExistence type="predicted"/>
<gene>
    <name evidence="2" type="ORF">NPIL_450101</name>
</gene>
<sequence length="140" mass="15868">MQSIVLIALQLLLVLGCAFAGSSEESSDSSYESEFSLRDMLCEGADEETKTKIVDCVNKMDLTVHEDSLRECYSNLIDISGDSMQQWYCSHTDDESDKADECWQNKLAEKDETAFEEMVNTIIDCLVPEEEEEEEENAEK</sequence>
<accession>A0A8X6ULD5</accession>
<keyword evidence="3" id="KW-1185">Reference proteome</keyword>
<evidence type="ECO:0000256" key="1">
    <source>
        <dbReference type="SAM" id="SignalP"/>
    </source>
</evidence>
<evidence type="ECO:0000313" key="3">
    <source>
        <dbReference type="Proteomes" id="UP000887013"/>
    </source>
</evidence>
<dbReference type="OrthoDB" id="6433743at2759"/>
<protein>
    <recommendedName>
        <fullName evidence="4">Secreted protein</fullName>
    </recommendedName>
</protein>
<feature type="signal peptide" evidence="1">
    <location>
        <begin position="1"/>
        <end position="20"/>
    </location>
</feature>
<keyword evidence="1" id="KW-0732">Signal</keyword>
<evidence type="ECO:0008006" key="4">
    <source>
        <dbReference type="Google" id="ProtNLM"/>
    </source>
</evidence>
<reference evidence="2" key="1">
    <citation type="submission" date="2020-08" db="EMBL/GenBank/DDBJ databases">
        <title>Multicomponent nature underlies the extraordinary mechanical properties of spider dragline silk.</title>
        <authorList>
            <person name="Kono N."/>
            <person name="Nakamura H."/>
            <person name="Mori M."/>
            <person name="Yoshida Y."/>
            <person name="Ohtoshi R."/>
            <person name="Malay A.D."/>
            <person name="Moran D.A.P."/>
            <person name="Tomita M."/>
            <person name="Numata K."/>
            <person name="Arakawa K."/>
        </authorList>
    </citation>
    <scope>NUCLEOTIDE SEQUENCE</scope>
</reference>
<comment type="caution">
    <text evidence="2">The sequence shown here is derived from an EMBL/GenBank/DDBJ whole genome shotgun (WGS) entry which is preliminary data.</text>
</comment>
<name>A0A8X6ULD5_NEPPI</name>
<dbReference type="Proteomes" id="UP000887013">
    <property type="component" value="Unassembled WGS sequence"/>
</dbReference>